<dbReference type="SUPFAM" id="SSF52266">
    <property type="entry name" value="SGNH hydrolase"/>
    <property type="match status" value="1"/>
</dbReference>
<evidence type="ECO:0000313" key="4">
    <source>
        <dbReference type="Proteomes" id="UP001501586"/>
    </source>
</evidence>
<evidence type="ECO:0000256" key="1">
    <source>
        <dbReference type="SAM" id="MobiDB-lite"/>
    </source>
</evidence>
<dbReference type="RefSeq" id="WP_236864427.1">
    <property type="nucleotide sequence ID" value="NZ_BAABAZ010000004.1"/>
</dbReference>
<evidence type="ECO:0000313" key="3">
    <source>
        <dbReference type="EMBL" id="GAA4283113.1"/>
    </source>
</evidence>
<feature type="domain" description="SGNH hydrolase-type esterase" evidence="2">
    <location>
        <begin position="10"/>
        <end position="189"/>
    </location>
</feature>
<proteinExistence type="predicted"/>
<keyword evidence="4" id="KW-1185">Reference proteome</keyword>
<reference evidence="4" key="1">
    <citation type="journal article" date="2019" name="Int. J. Syst. Evol. Microbiol.">
        <title>The Global Catalogue of Microorganisms (GCM) 10K type strain sequencing project: providing services to taxonomists for standard genome sequencing and annotation.</title>
        <authorList>
            <consortium name="The Broad Institute Genomics Platform"/>
            <consortium name="The Broad Institute Genome Sequencing Center for Infectious Disease"/>
            <person name="Wu L."/>
            <person name="Ma J."/>
        </authorList>
    </citation>
    <scope>NUCLEOTIDE SEQUENCE [LARGE SCALE GENOMIC DNA]</scope>
    <source>
        <strain evidence="4">JCM 17458</strain>
    </source>
</reference>
<dbReference type="InterPro" id="IPR036514">
    <property type="entry name" value="SGNH_hydro_sf"/>
</dbReference>
<evidence type="ECO:0000259" key="2">
    <source>
        <dbReference type="Pfam" id="PF13472"/>
    </source>
</evidence>
<feature type="region of interest" description="Disordered" evidence="1">
    <location>
        <begin position="242"/>
        <end position="263"/>
    </location>
</feature>
<accession>A0ABP8EGL5</accession>
<feature type="compositionally biased region" description="Basic and acidic residues" evidence="1">
    <location>
        <begin position="250"/>
        <end position="263"/>
    </location>
</feature>
<dbReference type="CDD" id="cd01832">
    <property type="entry name" value="SGNH_hydrolase_like_1"/>
    <property type="match status" value="1"/>
</dbReference>
<keyword evidence="3" id="KW-0378">Hydrolase</keyword>
<dbReference type="Proteomes" id="UP001501586">
    <property type="component" value="Unassembled WGS sequence"/>
</dbReference>
<protein>
    <submittedName>
        <fullName evidence="3">SGNH/GDSL hydrolase family protein</fullName>
    </submittedName>
</protein>
<name>A0ABP8EGL5_9MICO</name>
<dbReference type="PANTHER" id="PTHR43784">
    <property type="entry name" value="GDSL-LIKE LIPASE/ACYLHYDROLASE, PUTATIVE (AFU_ORTHOLOGUE AFUA_2G00820)-RELATED"/>
    <property type="match status" value="1"/>
</dbReference>
<dbReference type="PANTHER" id="PTHR43784:SF2">
    <property type="entry name" value="GDSL-LIKE LIPASE_ACYLHYDROLASE, PUTATIVE (AFU_ORTHOLOGUE AFUA_2G00820)-RELATED"/>
    <property type="match status" value="1"/>
</dbReference>
<dbReference type="Pfam" id="PF13472">
    <property type="entry name" value="Lipase_GDSL_2"/>
    <property type="match status" value="1"/>
</dbReference>
<dbReference type="EMBL" id="BAABAZ010000004">
    <property type="protein sequence ID" value="GAA4283113.1"/>
    <property type="molecule type" value="Genomic_DNA"/>
</dbReference>
<comment type="caution">
    <text evidence="3">The sequence shown here is derived from an EMBL/GenBank/DDBJ whole genome shotgun (WGS) entry which is preliminary data.</text>
</comment>
<gene>
    <name evidence="3" type="ORF">GCM10022261_06440</name>
</gene>
<dbReference type="InterPro" id="IPR013830">
    <property type="entry name" value="SGNH_hydro"/>
</dbReference>
<sequence length="263" mass="28734">MSERITSYAAIGDSFTEGLMDPAPTGGPGIFRGWADRLAEQLVTSPIGSSDLLYANLAVRGRLLGHIVDEQVPRVLELKPDFVTIAGGGNDCLRPNTDIEAVASRFEHAVVALRSAGIRVMIANGFETRSATPLIKSMRSKVAIYNCHLWTIAQRHGCAMLDLWGLHGLYAPPMWAPDRIHLSSLGHELVADQALATLEQAPLPSSGFDVPERPNRPLRRAVAEEATWVRQHLAPWVGRRLRGTSSGDAVRPKAPELTRVRQD</sequence>
<dbReference type="GO" id="GO:0016787">
    <property type="term" value="F:hydrolase activity"/>
    <property type="evidence" value="ECO:0007669"/>
    <property type="project" value="UniProtKB-KW"/>
</dbReference>
<organism evidence="3 4">
    <name type="scientific">Brevibacterium daeguense</name>
    <dbReference type="NCBI Taxonomy" id="909936"/>
    <lineage>
        <taxon>Bacteria</taxon>
        <taxon>Bacillati</taxon>
        <taxon>Actinomycetota</taxon>
        <taxon>Actinomycetes</taxon>
        <taxon>Micrococcales</taxon>
        <taxon>Brevibacteriaceae</taxon>
        <taxon>Brevibacterium</taxon>
    </lineage>
</organism>
<dbReference type="InterPro" id="IPR053140">
    <property type="entry name" value="GDSL_Rv0518-like"/>
</dbReference>
<dbReference type="Gene3D" id="3.40.50.1110">
    <property type="entry name" value="SGNH hydrolase"/>
    <property type="match status" value="1"/>
</dbReference>